<dbReference type="InterPro" id="IPR011053">
    <property type="entry name" value="Single_hybrid_motif"/>
</dbReference>
<reference evidence="7" key="1">
    <citation type="submission" date="2020-07" db="EMBL/GenBank/DDBJ databases">
        <title>Huge and variable diversity of episymbiotic CPR bacteria and DPANN archaea in groundwater ecosystems.</title>
        <authorList>
            <person name="He C.Y."/>
            <person name="Keren R."/>
            <person name="Whittaker M."/>
            <person name="Farag I.F."/>
            <person name="Doudna J."/>
            <person name="Cate J.H.D."/>
            <person name="Banfield J.F."/>
        </authorList>
    </citation>
    <scope>NUCLEOTIDE SEQUENCE</scope>
    <source>
        <strain evidence="7">NC_groundwater_17_Pr7_B-0.1um_64_12</strain>
    </source>
</reference>
<evidence type="ECO:0000256" key="2">
    <source>
        <dbReference type="ARBA" id="ARBA00007317"/>
    </source>
</evidence>
<feature type="domain" description="Lipoyl-binding" evidence="5">
    <location>
        <begin position="1"/>
        <end position="76"/>
    </location>
</feature>
<evidence type="ECO:0000256" key="1">
    <source>
        <dbReference type="ARBA" id="ARBA00001938"/>
    </source>
</evidence>
<proteinExistence type="inferred from homology"/>
<dbReference type="InterPro" id="IPR004167">
    <property type="entry name" value="PSBD"/>
</dbReference>
<dbReference type="GO" id="GO:0016746">
    <property type="term" value="F:acyltransferase activity"/>
    <property type="evidence" value="ECO:0007669"/>
    <property type="project" value="UniProtKB-KW"/>
</dbReference>
<evidence type="ECO:0000256" key="4">
    <source>
        <dbReference type="RuleBase" id="RU003423"/>
    </source>
</evidence>
<dbReference type="SUPFAM" id="SSF51230">
    <property type="entry name" value="Single hybrid motif"/>
    <property type="match status" value="1"/>
</dbReference>
<evidence type="ECO:0000313" key="7">
    <source>
        <dbReference type="EMBL" id="MBI1757246.1"/>
    </source>
</evidence>
<accession>A0A931PX17</accession>
<dbReference type="SUPFAM" id="SSF52777">
    <property type="entry name" value="CoA-dependent acyltransferases"/>
    <property type="match status" value="1"/>
</dbReference>
<dbReference type="GO" id="GO:0006086">
    <property type="term" value="P:pyruvate decarboxylation to acetyl-CoA"/>
    <property type="evidence" value="ECO:0007669"/>
    <property type="project" value="InterPro"/>
</dbReference>
<dbReference type="InterPro" id="IPR045257">
    <property type="entry name" value="E2/Pdx1"/>
</dbReference>
<dbReference type="EC" id="2.3.1.-" evidence="4"/>
<dbReference type="PANTHER" id="PTHR23151">
    <property type="entry name" value="DIHYDROLIPOAMIDE ACETYL/SUCCINYL-TRANSFERASE-RELATED"/>
    <property type="match status" value="1"/>
</dbReference>
<sequence>MTEVIMPKMGDAMEEGVLLEWLKKEGDSVKSGEVLGTIQTDKATLELEAPGTGTLAGVLVQPGATVPVGKPMAALLKSGESLPAGWGSGERVAEPVAVGVAAPASSAPTQAAAVMHPPVDLGRIKASPLARKVAEQLGVSLTGLTGTGPGGRIVEKDVQAAASGAPPARPQPAAPILVGTGDRKVSLTRLRAITAQRTLQAKQQAPHYYVTVEADVEKLLGLKEMFEEEESGKVSINDFVVKACALALIDLPEVNATFSGDSVTEFGAVHIGIAAAVDEGLTVPVLRNAGSMTLRQIAEHTRDLVKRARENKLSLDELTGSTFSISNMGMLEVDNFIAIINQPNAAILAVSSVRKKVVPTDEDELEIRRRMNLTCSFDHRVVDGARGAVFLNKVREYLENPTRLLA</sequence>
<dbReference type="PROSITE" id="PS51826">
    <property type="entry name" value="PSBD"/>
    <property type="match status" value="1"/>
</dbReference>
<evidence type="ECO:0000259" key="5">
    <source>
        <dbReference type="PROSITE" id="PS50968"/>
    </source>
</evidence>
<dbReference type="CDD" id="cd06849">
    <property type="entry name" value="lipoyl_domain"/>
    <property type="match status" value="1"/>
</dbReference>
<comment type="cofactor">
    <cofactor evidence="1 4">
        <name>(R)-lipoate</name>
        <dbReference type="ChEBI" id="CHEBI:83088"/>
    </cofactor>
</comment>
<keyword evidence="4" id="KW-0012">Acyltransferase</keyword>
<dbReference type="EMBL" id="JACOSL010000057">
    <property type="protein sequence ID" value="MBI1757246.1"/>
    <property type="molecule type" value="Genomic_DNA"/>
</dbReference>
<name>A0A931PX17_FIMGI</name>
<evidence type="ECO:0000259" key="6">
    <source>
        <dbReference type="PROSITE" id="PS51826"/>
    </source>
</evidence>
<comment type="similarity">
    <text evidence="2 4">Belongs to the 2-oxoacid dehydrogenase family.</text>
</comment>
<dbReference type="PROSITE" id="PS00189">
    <property type="entry name" value="LIPOYL"/>
    <property type="match status" value="1"/>
</dbReference>
<dbReference type="PROSITE" id="PS50968">
    <property type="entry name" value="BIOTINYL_LIPOYL"/>
    <property type="match status" value="1"/>
</dbReference>
<dbReference type="InterPro" id="IPR000089">
    <property type="entry name" value="Biotin_lipoyl"/>
</dbReference>
<protein>
    <recommendedName>
        <fullName evidence="4">Dihydrolipoamide acetyltransferase component of pyruvate dehydrogenase complex</fullName>
        <ecNumber evidence="4">2.3.1.-</ecNumber>
    </recommendedName>
</protein>
<dbReference type="Gene3D" id="4.10.320.10">
    <property type="entry name" value="E3-binding domain"/>
    <property type="match status" value="1"/>
</dbReference>
<dbReference type="AlphaFoldDB" id="A0A931PX17"/>
<dbReference type="InterPro" id="IPR003016">
    <property type="entry name" value="2-oxoA_DH_lipoyl-BS"/>
</dbReference>
<evidence type="ECO:0000313" key="8">
    <source>
        <dbReference type="Proteomes" id="UP000727962"/>
    </source>
</evidence>
<comment type="caution">
    <text evidence="7">The sequence shown here is derived from an EMBL/GenBank/DDBJ whole genome shotgun (WGS) entry which is preliminary data.</text>
</comment>
<dbReference type="InterPro" id="IPR036625">
    <property type="entry name" value="E3-bd_dom_sf"/>
</dbReference>
<dbReference type="SUPFAM" id="SSF47005">
    <property type="entry name" value="Peripheral subunit-binding domain of 2-oxo acid dehydrogenase complex"/>
    <property type="match status" value="1"/>
</dbReference>
<evidence type="ECO:0000256" key="3">
    <source>
        <dbReference type="ARBA" id="ARBA00022823"/>
    </source>
</evidence>
<dbReference type="PANTHER" id="PTHR23151:SF90">
    <property type="entry name" value="DIHYDROLIPOYLLYSINE-RESIDUE ACETYLTRANSFERASE COMPONENT OF PYRUVATE DEHYDROGENASE COMPLEX, MITOCHONDRIAL-RELATED"/>
    <property type="match status" value="1"/>
</dbReference>
<organism evidence="7 8">
    <name type="scientific">Fimbriimonas ginsengisoli</name>
    <dbReference type="NCBI Taxonomy" id="1005039"/>
    <lineage>
        <taxon>Bacteria</taxon>
        <taxon>Bacillati</taxon>
        <taxon>Armatimonadota</taxon>
        <taxon>Fimbriimonadia</taxon>
        <taxon>Fimbriimonadales</taxon>
        <taxon>Fimbriimonadaceae</taxon>
        <taxon>Fimbriimonas</taxon>
    </lineage>
</organism>
<feature type="domain" description="Peripheral subunit-binding (PSBD)" evidence="6">
    <location>
        <begin position="125"/>
        <end position="162"/>
    </location>
</feature>
<gene>
    <name evidence="7" type="ORF">HYR64_09090</name>
</gene>
<dbReference type="Pfam" id="PF00198">
    <property type="entry name" value="2-oxoacid_dh"/>
    <property type="match status" value="1"/>
</dbReference>
<dbReference type="Gene3D" id="2.40.50.100">
    <property type="match status" value="1"/>
</dbReference>
<keyword evidence="4" id="KW-0808">Transferase</keyword>
<dbReference type="Gene3D" id="3.30.559.10">
    <property type="entry name" value="Chloramphenicol acetyltransferase-like domain"/>
    <property type="match status" value="1"/>
</dbReference>
<dbReference type="GO" id="GO:0045254">
    <property type="term" value="C:pyruvate dehydrogenase complex"/>
    <property type="evidence" value="ECO:0007669"/>
    <property type="project" value="InterPro"/>
</dbReference>
<dbReference type="Proteomes" id="UP000727962">
    <property type="component" value="Unassembled WGS sequence"/>
</dbReference>
<dbReference type="InterPro" id="IPR001078">
    <property type="entry name" value="2-oxoacid_DH_actylTfrase"/>
</dbReference>
<dbReference type="InterPro" id="IPR023213">
    <property type="entry name" value="CAT-like_dom_sf"/>
</dbReference>
<dbReference type="Pfam" id="PF00364">
    <property type="entry name" value="Biotin_lipoyl"/>
    <property type="match status" value="1"/>
</dbReference>
<dbReference type="Pfam" id="PF02817">
    <property type="entry name" value="E3_binding"/>
    <property type="match status" value="1"/>
</dbReference>
<keyword evidence="3 4" id="KW-0450">Lipoyl</keyword>